<organism evidence="6 7">
    <name type="scientific">Rhodococcus zopfii</name>
    <dbReference type="NCBI Taxonomy" id="43772"/>
    <lineage>
        <taxon>Bacteria</taxon>
        <taxon>Bacillati</taxon>
        <taxon>Actinomycetota</taxon>
        <taxon>Actinomycetes</taxon>
        <taxon>Mycobacteriales</taxon>
        <taxon>Nocardiaceae</taxon>
        <taxon>Rhodococcus</taxon>
    </lineage>
</organism>
<evidence type="ECO:0000256" key="2">
    <source>
        <dbReference type="ARBA" id="ARBA00022643"/>
    </source>
</evidence>
<dbReference type="Proteomes" id="UP001275440">
    <property type="component" value="Unassembled WGS sequence"/>
</dbReference>
<evidence type="ECO:0000313" key="6">
    <source>
        <dbReference type="EMBL" id="MDV2476152.1"/>
    </source>
</evidence>
<dbReference type="Pfam" id="PF00296">
    <property type="entry name" value="Bac_luciferase"/>
    <property type="match status" value="1"/>
</dbReference>
<dbReference type="Gene3D" id="3.20.20.30">
    <property type="entry name" value="Luciferase-like domain"/>
    <property type="match status" value="1"/>
</dbReference>
<keyword evidence="3" id="KW-0560">Oxidoreductase</keyword>
<evidence type="ECO:0000259" key="5">
    <source>
        <dbReference type="Pfam" id="PF00296"/>
    </source>
</evidence>
<evidence type="ECO:0000256" key="3">
    <source>
        <dbReference type="ARBA" id="ARBA00023002"/>
    </source>
</evidence>
<dbReference type="InterPro" id="IPR036661">
    <property type="entry name" value="Luciferase-like_sf"/>
</dbReference>
<dbReference type="InterPro" id="IPR051260">
    <property type="entry name" value="Diverse_substr_monoxygenases"/>
</dbReference>
<dbReference type="SUPFAM" id="SSF51679">
    <property type="entry name" value="Bacterial luciferase-like"/>
    <property type="match status" value="1"/>
</dbReference>
<evidence type="ECO:0000256" key="1">
    <source>
        <dbReference type="ARBA" id="ARBA00022630"/>
    </source>
</evidence>
<dbReference type="PANTHER" id="PTHR30011:SF16">
    <property type="entry name" value="C2H2 FINGER DOMAIN TRANSCRIPTION FACTOR (EUROFUNG)-RELATED"/>
    <property type="match status" value="1"/>
</dbReference>
<dbReference type="EMBL" id="WBMO01000001">
    <property type="protein sequence ID" value="MDV2476152.1"/>
    <property type="molecule type" value="Genomic_DNA"/>
</dbReference>
<reference evidence="6 7" key="1">
    <citation type="submission" date="2019-10" db="EMBL/GenBank/DDBJ databases">
        <title>Draft Genome Assembly of Rhodococcus zopfii DSM44189.</title>
        <authorList>
            <person name="Sutton J.M."/>
            <person name="Akob D.M."/>
            <person name="Bushman T.J."/>
        </authorList>
    </citation>
    <scope>NUCLEOTIDE SEQUENCE [LARGE SCALE GENOMIC DNA]</scope>
    <source>
        <strain evidence="6 7">DSM 44189</strain>
    </source>
</reference>
<accession>A0ABU3WQX7</accession>
<feature type="domain" description="Luciferase-like" evidence="5">
    <location>
        <begin position="38"/>
        <end position="236"/>
    </location>
</feature>
<proteinExistence type="predicted"/>
<keyword evidence="2" id="KW-0288">FMN</keyword>
<dbReference type="PANTHER" id="PTHR30011">
    <property type="entry name" value="ALKANESULFONATE MONOOXYGENASE-RELATED"/>
    <property type="match status" value="1"/>
</dbReference>
<comment type="caution">
    <text evidence="6">The sequence shown here is derived from an EMBL/GenBank/DDBJ whole genome shotgun (WGS) entry which is preliminary data.</text>
</comment>
<gene>
    <name evidence="6" type="ORF">F8M49_13815</name>
</gene>
<evidence type="ECO:0000313" key="7">
    <source>
        <dbReference type="Proteomes" id="UP001275440"/>
    </source>
</evidence>
<evidence type="ECO:0000256" key="4">
    <source>
        <dbReference type="ARBA" id="ARBA00023033"/>
    </source>
</evidence>
<sequence length="325" mass="34755">MSAAARRIEPDRAGRTPIVGLAVDSVFATDLLDHRTRGTAAEFGRAVEEAGVDFLVFGRDRLSASHPDTPTLDPTVAAVVLARHTTDVGIVVAAAVGREHPYNVARRLASVDHGSRGRVGWLVGTVDRTEPHADAVWVDADPLDATADAVTVVRSLWGSWPATSIVRDRSRGVFVDSGRIVHIDHDGVYRVAGPLNVPEPPQVRPPVFWSPRDDREEQVAGRIADVVVVADADAAARHRASSGPAVRSQVLLADVTWAEGREPVDASPADGVLVHGVTSETWSRVLDAVARPPHTDGRQVTLRERLGLDVPEPETVGVRPAFPVA</sequence>
<protein>
    <submittedName>
        <fullName evidence="6">LLM class flavin-dependent oxidoreductase</fullName>
    </submittedName>
</protein>
<name>A0ABU3WQX7_9NOCA</name>
<keyword evidence="4" id="KW-0503">Monooxygenase</keyword>
<keyword evidence="1" id="KW-0285">Flavoprotein</keyword>
<keyword evidence="7" id="KW-1185">Reference proteome</keyword>
<dbReference type="InterPro" id="IPR011251">
    <property type="entry name" value="Luciferase-like_dom"/>
</dbReference>